<keyword evidence="6" id="KW-1185">Reference proteome</keyword>
<reference evidence="5 6" key="1">
    <citation type="submission" date="2020-04" db="EMBL/GenBank/DDBJ databases">
        <title>Draft genome of Pyxidicoccus fallax type strain.</title>
        <authorList>
            <person name="Whitworth D.E."/>
        </authorList>
    </citation>
    <scope>NUCLEOTIDE SEQUENCE [LARGE SCALE GENOMIC DNA]</scope>
    <source>
        <strain evidence="5 6">DSM 14698</strain>
    </source>
</reference>
<sequence length="341" mass="37232">MPLTLRRLRTLSVPLLAGLLLLPGCRSQQAPSGPAPSATREALKTREGYLPGADGMRLYYQLEGTGPEVLVFVQGGPGGDLREEAPDFGVLAKDRTVIYYDHRGGGRSTLPEDASLLTIDALVEDLEAVRRHFGLERMDVAAFSFGPIVAGRYSARYPDRVGRLLLVGAVGPRRVPYSEQYGQALFSLASEAQRRRMMELFQTWGTAEDPIALCREYWSITGPMLMSAEGRARKRSEHCVGTAESVRYGLTKTSPRVIASLGDWDLRQELGAVRATTLVIHGEADLFSVEGAREWAAAIPGARLLEVPGAGHAPHLERPEVFNPAVETFLSGRWPEGARVP</sequence>
<evidence type="ECO:0000313" key="5">
    <source>
        <dbReference type="EMBL" id="NMO19845.1"/>
    </source>
</evidence>
<comment type="caution">
    <text evidence="5">The sequence shown here is derived from an EMBL/GenBank/DDBJ whole genome shotgun (WGS) entry which is preliminary data.</text>
</comment>
<dbReference type="Gene3D" id="3.40.50.1820">
    <property type="entry name" value="alpha/beta hydrolase"/>
    <property type="match status" value="1"/>
</dbReference>
<dbReference type="InterPro" id="IPR050471">
    <property type="entry name" value="AB_hydrolase"/>
</dbReference>
<dbReference type="InterPro" id="IPR000073">
    <property type="entry name" value="AB_hydrolase_1"/>
</dbReference>
<evidence type="ECO:0000256" key="2">
    <source>
        <dbReference type="ARBA" id="ARBA00022801"/>
    </source>
</evidence>
<dbReference type="PRINTS" id="PR00793">
    <property type="entry name" value="PROAMNOPTASE"/>
</dbReference>
<feature type="chain" id="PRO_5033068453" evidence="3">
    <location>
        <begin position="31"/>
        <end position="341"/>
    </location>
</feature>
<dbReference type="Pfam" id="PF00561">
    <property type="entry name" value="Abhydrolase_1"/>
    <property type="match status" value="1"/>
</dbReference>
<dbReference type="PANTHER" id="PTHR43433">
    <property type="entry name" value="HYDROLASE, ALPHA/BETA FOLD FAMILY PROTEIN"/>
    <property type="match status" value="1"/>
</dbReference>
<dbReference type="GO" id="GO:0006508">
    <property type="term" value="P:proteolysis"/>
    <property type="evidence" value="ECO:0007669"/>
    <property type="project" value="InterPro"/>
</dbReference>
<keyword evidence="2 5" id="KW-0378">Hydrolase</keyword>
<dbReference type="EMBL" id="JABBJJ010000209">
    <property type="protein sequence ID" value="NMO19845.1"/>
    <property type="molecule type" value="Genomic_DNA"/>
</dbReference>
<dbReference type="Proteomes" id="UP000518300">
    <property type="component" value="Unassembled WGS sequence"/>
</dbReference>
<feature type="domain" description="AB hydrolase-1" evidence="4">
    <location>
        <begin position="69"/>
        <end position="319"/>
    </location>
</feature>
<accession>A0A848LPN1</accession>
<evidence type="ECO:0000313" key="6">
    <source>
        <dbReference type="Proteomes" id="UP000518300"/>
    </source>
</evidence>
<proteinExistence type="inferred from homology"/>
<feature type="signal peptide" evidence="3">
    <location>
        <begin position="1"/>
        <end position="30"/>
    </location>
</feature>
<dbReference type="SUPFAM" id="SSF53474">
    <property type="entry name" value="alpha/beta-Hydrolases"/>
    <property type="match status" value="1"/>
</dbReference>
<organism evidence="5 6">
    <name type="scientific">Pyxidicoccus fallax</name>
    <dbReference type="NCBI Taxonomy" id="394095"/>
    <lineage>
        <taxon>Bacteria</taxon>
        <taxon>Pseudomonadati</taxon>
        <taxon>Myxococcota</taxon>
        <taxon>Myxococcia</taxon>
        <taxon>Myxococcales</taxon>
        <taxon>Cystobacterineae</taxon>
        <taxon>Myxococcaceae</taxon>
        <taxon>Pyxidicoccus</taxon>
    </lineage>
</organism>
<dbReference type="InterPro" id="IPR029058">
    <property type="entry name" value="AB_hydrolase_fold"/>
</dbReference>
<dbReference type="PANTHER" id="PTHR43433:SF5">
    <property type="entry name" value="AB HYDROLASE-1 DOMAIN-CONTAINING PROTEIN"/>
    <property type="match status" value="1"/>
</dbReference>
<keyword evidence="3" id="KW-0732">Signal</keyword>
<dbReference type="InterPro" id="IPR002410">
    <property type="entry name" value="Peptidase_S33"/>
</dbReference>
<evidence type="ECO:0000256" key="1">
    <source>
        <dbReference type="ARBA" id="ARBA00010088"/>
    </source>
</evidence>
<dbReference type="RefSeq" id="WP_169349085.1">
    <property type="nucleotide sequence ID" value="NZ_JABBJJ010000209.1"/>
</dbReference>
<protein>
    <submittedName>
        <fullName evidence="5">Alpha/beta hydrolase</fullName>
    </submittedName>
</protein>
<gene>
    <name evidence="5" type="ORF">HG543_33965</name>
</gene>
<dbReference type="AlphaFoldDB" id="A0A848LPN1"/>
<evidence type="ECO:0000259" key="4">
    <source>
        <dbReference type="Pfam" id="PF00561"/>
    </source>
</evidence>
<dbReference type="GO" id="GO:0008233">
    <property type="term" value="F:peptidase activity"/>
    <property type="evidence" value="ECO:0007669"/>
    <property type="project" value="InterPro"/>
</dbReference>
<name>A0A848LPN1_9BACT</name>
<comment type="similarity">
    <text evidence="1">Belongs to the peptidase S33 family.</text>
</comment>
<evidence type="ECO:0000256" key="3">
    <source>
        <dbReference type="SAM" id="SignalP"/>
    </source>
</evidence>